<reference evidence="2" key="1">
    <citation type="submission" date="2010-08" db="EMBL/GenBank/DDBJ databases">
        <authorList>
            <consortium name="Caenorhabditis japonica Sequencing Consortium"/>
            <person name="Wilson R.K."/>
        </authorList>
    </citation>
    <scope>NUCLEOTIDE SEQUENCE [LARGE SCALE GENOMIC DNA]</scope>
    <source>
        <strain evidence="2">DF5081</strain>
    </source>
</reference>
<sequence>MTAKKFRLDEDLDDTDTNKIFSTYGVNLAVIGYKTNSTKLTVKDWYNYVSLDDTTPQDVANFVNRYYLNSDYKNTLTNNWCKPGADPVYDDTGVLNTIQEPRDYNGPQTQMDQWKSTNGQSERYCNFQDTTYTYNRKQTTKLVKVTVFYELEVEKDFLKFFADGVEVESFTGIDVNSSNFIVDATVIQAKFTTDNSGVYRGFKAIFDEVDS</sequence>
<dbReference type="PANTHER" id="PTHR21690:SF2">
    <property type="entry name" value="CUB DOMAIN-CONTAINING PROTEIN-RELATED"/>
    <property type="match status" value="1"/>
</dbReference>
<dbReference type="AlphaFoldDB" id="A0A8R1EAA9"/>
<protein>
    <recommendedName>
        <fullName evidence="3">CUB domain-containing protein</fullName>
    </recommendedName>
</protein>
<evidence type="ECO:0000313" key="1">
    <source>
        <dbReference type="EnsemblMetazoa" id="CJA30973.1"/>
    </source>
</evidence>
<dbReference type="PANTHER" id="PTHR21690">
    <property type="entry name" value="CUB DOMAIN-CONTAINING PROTEIN-RELATED"/>
    <property type="match status" value="1"/>
</dbReference>
<keyword evidence="2" id="KW-1185">Reference proteome</keyword>
<proteinExistence type="predicted"/>
<name>A0A8R1EAA9_CAEJA</name>
<dbReference type="Proteomes" id="UP000005237">
    <property type="component" value="Unassembled WGS sequence"/>
</dbReference>
<accession>A0A8R1EAA9</accession>
<organism evidence="1 2">
    <name type="scientific">Caenorhabditis japonica</name>
    <dbReference type="NCBI Taxonomy" id="281687"/>
    <lineage>
        <taxon>Eukaryota</taxon>
        <taxon>Metazoa</taxon>
        <taxon>Ecdysozoa</taxon>
        <taxon>Nematoda</taxon>
        <taxon>Chromadorea</taxon>
        <taxon>Rhabditida</taxon>
        <taxon>Rhabditina</taxon>
        <taxon>Rhabditomorpha</taxon>
        <taxon>Rhabditoidea</taxon>
        <taxon>Rhabditidae</taxon>
        <taxon>Peloderinae</taxon>
        <taxon>Caenorhabditis</taxon>
    </lineage>
</organism>
<evidence type="ECO:0008006" key="3">
    <source>
        <dbReference type="Google" id="ProtNLM"/>
    </source>
</evidence>
<evidence type="ECO:0000313" key="2">
    <source>
        <dbReference type="Proteomes" id="UP000005237"/>
    </source>
</evidence>
<dbReference type="EnsemblMetazoa" id="CJA30973.1">
    <property type="protein sequence ID" value="CJA30973.1"/>
    <property type="gene ID" value="WBGene00206820"/>
</dbReference>
<reference evidence="1" key="2">
    <citation type="submission" date="2022-06" db="UniProtKB">
        <authorList>
            <consortium name="EnsemblMetazoa"/>
        </authorList>
    </citation>
    <scope>IDENTIFICATION</scope>
    <source>
        <strain evidence="1">DF5081</strain>
    </source>
</reference>